<keyword evidence="2" id="KW-1133">Transmembrane helix</keyword>
<evidence type="ECO:0000259" key="3">
    <source>
        <dbReference type="Pfam" id="PF20684"/>
    </source>
</evidence>
<proteinExistence type="predicted"/>
<sequence length="385" mass="42466">MSVGTNLAQDRGPLVNLASWILLIIAFLACLIKFYIKWRAFKRLDLNDLFFAFALLMAIALCAATATQVSNGLGRTAGTPSDSEIRNFYLATYLASLFYVLATFFVKLGTLHFFLSLALDPLSKLVTKIAIGFSASWMLTAVFVLSFQCSLPNTWDMRQGEGKCINETSFWIVHGVVDIITQTVVAFLPIYLLHHIQTNKRTKLFAKLSFCPNILTLPLIILRLTYLKDLYSFTTSDVTTTSFNLILVTVIHSSIAIIFSSIPFTKPVIDALSIGVITNDIGFSLRWDLNTAQVATAYGNHSSSSGRGGGSSKRALYGWRKTPAGESYTSSVTASKGREERGGIELESMRKGNSTVDVERDGGKMEIRTTKTTTVKSEQRKELKG</sequence>
<feature type="transmembrane region" description="Helical" evidence="2">
    <location>
        <begin position="129"/>
        <end position="148"/>
    </location>
</feature>
<feature type="transmembrane region" description="Helical" evidence="2">
    <location>
        <begin position="204"/>
        <end position="225"/>
    </location>
</feature>
<feature type="region of interest" description="Disordered" evidence="1">
    <location>
        <begin position="324"/>
        <end position="385"/>
    </location>
</feature>
<feature type="transmembrane region" description="Helical" evidence="2">
    <location>
        <begin position="17"/>
        <end position="36"/>
    </location>
</feature>
<accession>A0A6A5WR25</accession>
<keyword evidence="5" id="KW-1185">Reference proteome</keyword>
<organism evidence="4 5">
    <name type="scientific">Amniculicola lignicola CBS 123094</name>
    <dbReference type="NCBI Taxonomy" id="1392246"/>
    <lineage>
        <taxon>Eukaryota</taxon>
        <taxon>Fungi</taxon>
        <taxon>Dikarya</taxon>
        <taxon>Ascomycota</taxon>
        <taxon>Pezizomycotina</taxon>
        <taxon>Dothideomycetes</taxon>
        <taxon>Pleosporomycetidae</taxon>
        <taxon>Pleosporales</taxon>
        <taxon>Amniculicolaceae</taxon>
        <taxon>Amniculicola</taxon>
    </lineage>
</organism>
<reference evidence="4" key="1">
    <citation type="journal article" date="2020" name="Stud. Mycol.">
        <title>101 Dothideomycetes genomes: a test case for predicting lifestyles and emergence of pathogens.</title>
        <authorList>
            <person name="Haridas S."/>
            <person name="Albert R."/>
            <person name="Binder M."/>
            <person name="Bloem J."/>
            <person name="Labutti K."/>
            <person name="Salamov A."/>
            <person name="Andreopoulos B."/>
            <person name="Baker S."/>
            <person name="Barry K."/>
            <person name="Bills G."/>
            <person name="Bluhm B."/>
            <person name="Cannon C."/>
            <person name="Castanera R."/>
            <person name="Culley D."/>
            <person name="Daum C."/>
            <person name="Ezra D."/>
            <person name="Gonzalez J."/>
            <person name="Henrissat B."/>
            <person name="Kuo A."/>
            <person name="Liang C."/>
            <person name="Lipzen A."/>
            <person name="Lutzoni F."/>
            <person name="Magnuson J."/>
            <person name="Mondo S."/>
            <person name="Nolan M."/>
            <person name="Ohm R."/>
            <person name="Pangilinan J."/>
            <person name="Park H.-J."/>
            <person name="Ramirez L."/>
            <person name="Alfaro M."/>
            <person name="Sun H."/>
            <person name="Tritt A."/>
            <person name="Yoshinaga Y."/>
            <person name="Zwiers L.-H."/>
            <person name="Turgeon B."/>
            <person name="Goodwin S."/>
            <person name="Spatafora J."/>
            <person name="Crous P."/>
            <person name="Grigoriev I."/>
        </authorList>
    </citation>
    <scope>NUCLEOTIDE SEQUENCE</scope>
    <source>
        <strain evidence="4">CBS 123094</strain>
    </source>
</reference>
<dbReference type="InterPro" id="IPR049326">
    <property type="entry name" value="Rhodopsin_dom_fungi"/>
</dbReference>
<feature type="compositionally biased region" description="Basic and acidic residues" evidence="1">
    <location>
        <begin position="357"/>
        <end position="369"/>
    </location>
</feature>
<keyword evidence="2" id="KW-0812">Transmembrane</keyword>
<evidence type="ECO:0000313" key="5">
    <source>
        <dbReference type="Proteomes" id="UP000799779"/>
    </source>
</evidence>
<evidence type="ECO:0000313" key="4">
    <source>
        <dbReference type="EMBL" id="KAF2004152.1"/>
    </source>
</evidence>
<gene>
    <name evidence="4" type="ORF">P154DRAFT_519697</name>
</gene>
<feature type="transmembrane region" description="Helical" evidence="2">
    <location>
        <begin position="90"/>
        <end position="117"/>
    </location>
</feature>
<evidence type="ECO:0000256" key="2">
    <source>
        <dbReference type="SAM" id="Phobius"/>
    </source>
</evidence>
<name>A0A6A5WR25_9PLEO</name>
<dbReference type="Proteomes" id="UP000799779">
    <property type="component" value="Unassembled WGS sequence"/>
</dbReference>
<keyword evidence="2" id="KW-0472">Membrane</keyword>
<feature type="compositionally biased region" description="Basic and acidic residues" evidence="1">
    <location>
        <begin position="336"/>
        <end position="350"/>
    </location>
</feature>
<evidence type="ECO:0000256" key="1">
    <source>
        <dbReference type="SAM" id="MobiDB-lite"/>
    </source>
</evidence>
<feature type="domain" description="Rhodopsin" evidence="3">
    <location>
        <begin position="33"/>
        <end position="269"/>
    </location>
</feature>
<dbReference type="OrthoDB" id="3918601at2759"/>
<feature type="transmembrane region" description="Helical" evidence="2">
    <location>
        <begin position="245"/>
        <end position="264"/>
    </location>
</feature>
<dbReference type="PANTHER" id="PTHR39614">
    <property type="entry name" value="INTEGRAL MEMBRANE PROTEIN"/>
    <property type="match status" value="1"/>
</dbReference>
<dbReference type="AlphaFoldDB" id="A0A6A5WR25"/>
<feature type="transmembrane region" description="Helical" evidence="2">
    <location>
        <begin position="168"/>
        <end position="192"/>
    </location>
</feature>
<feature type="transmembrane region" description="Helical" evidence="2">
    <location>
        <begin position="48"/>
        <end position="70"/>
    </location>
</feature>
<dbReference type="EMBL" id="ML977569">
    <property type="protein sequence ID" value="KAF2004152.1"/>
    <property type="molecule type" value="Genomic_DNA"/>
</dbReference>
<dbReference type="Pfam" id="PF20684">
    <property type="entry name" value="Fung_rhodopsin"/>
    <property type="match status" value="1"/>
</dbReference>
<dbReference type="PANTHER" id="PTHR39614:SF2">
    <property type="entry name" value="INTEGRAL MEMBRANE PROTEIN"/>
    <property type="match status" value="1"/>
</dbReference>
<protein>
    <recommendedName>
        <fullName evidence="3">Rhodopsin domain-containing protein</fullName>
    </recommendedName>
</protein>